<organism evidence="1">
    <name type="scientific">marine sediment metagenome</name>
    <dbReference type="NCBI Taxonomy" id="412755"/>
    <lineage>
        <taxon>unclassified sequences</taxon>
        <taxon>metagenomes</taxon>
        <taxon>ecological metagenomes</taxon>
    </lineage>
</organism>
<name>X1DSH4_9ZZZZ</name>
<protein>
    <submittedName>
        <fullName evidence="1">Uncharacterized protein</fullName>
    </submittedName>
</protein>
<accession>X1DSH4</accession>
<proteinExistence type="predicted"/>
<comment type="caution">
    <text evidence="1">The sequence shown here is derived from an EMBL/GenBank/DDBJ whole genome shotgun (WGS) entry which is preliminary data.</text>
</comment>
<dbReference type="AlphaFoldDB" id="X1DSH4"/>
<evidence type="ECO:0000313" key="1">
    <source>
        <dbReference type="EMBL" id="GAH07929.1"/>
    </source>
</evidence>
<sequence length="143" mass="16743">MEKSDYIYMIKDNVSVLGIQLPDHLQGENLEKYLTALPLDTLEHIAGFDKNFLEFFFHKLKGISNQDFTNFLKKINKISYLVGPLGELSYLTEEQIKYILEKIEDLNMEDIVSEKINQIADEFLEKELNKRLKEKASKKQVIK</sequence>
<reference evidence="1" key="1">
    <citation type="journal article" date="2014" name="Front. Microbiol.">
        <title>High frequency of phylogenetically diverse reductive dehalogenase-homologous genes in deep subseafloor sedimentary metagenomes.</title>
        <authorList>
            <person name="Kawai M."/>
            <person name="Futagami T."/>
            <person name="Toyoda A."/>
            <person name="Takaki Y."/>
            <person name="Nishi S."/>
            <person name="Hori S."/>
            <person name="Arai W."/>
            <person name="Tsubouchi T."/>
            <person name="Morono Y."/>
            <person name="Uchiyama I."/>
            <person name="Ito T."/>
            <person name="Fujiyama A."/>
            <person name="Inagaki F."/>
            <person name="Takami H."/>
        </authorList>
    </citation>
    <scope>NUCLEOTIDE SEQUENCE</scope>
    <source>
        <strain evidence="1">Expedition CK06-06</strain>
    </source>
</reference>
<gene>
    <name evidence="1" type="ORF">S01H4_53734</name>
</gene>
<dbReference type="EMBL" id="BART01030849">
    <property type="protein sequence ID" value="GAH07929.1"/>
    <property type="molecule type" value="Genomic_DNA"/>
</dbReference>